<keyword evidence="7" id="KW-0732">Signal</keyword>
<evidence type="ECO:0000313" key="8">
    <source>
        <dbReference type="EMBL" id="RSM11743.1"/>
    </source>
</evidence>
<dbReference type="GO" id="GO:0051539">
    <property type="term" value="F:4 iron, 4 sulfur cluster binding"/>
    <property type="evidence" value="ECO:0007669"/>
    <property type="project" value="UniProtKB-KW"/>
</dbReference>
<keyword evidence="4" id="KW-0408">Iron</keyword>
<dbReference type="GO" id="GO:0016491">
    <property type="term" value="F:oxidoreductase activity"/>
    <property type="evidence" value="ECO:0007669"/>
    <property type="project" value="UniProtKB-KW"/>
</dbReference>
<dbReference type="GO" id="GO:0046872">
    <property type="term" value="F:metal ion binding"/>
    <property type="evidence" value="ECO:0007669"/>
    <property type="project" value="UniProtKB-KW"/>
</dbReference>
<evidence type="ECO:0000256" key="6">
    <source>
        <dbReference type="SAM" id="MobiDB-lite"/>
    </source>
</evidence>
<comment type="caution">
    <text evidence="8">The sequence shown here is derived from an EMBL/GenBank/DDBJ whole genome shotgun (WGS) entry which is preliminary data.</text>
</comment>
<evidence type="ECO:0008006" key="10">
    <source>
        <dbReference type="Google" id="ProtNLM"/>
    </source>
</evidence>
<evidence type="ECO:0000256" key="2">
    <source>
        <dbReference type="ARBA" id="ARBA00022723"/>
    </source>
</evidence>
<keyword evidence="2" id="KW-0479">Metal-binding</keyword>
<evidence type="ECO:0000256" key="4">
    <source>
        <dbReference type="ARBA" id="ARBA00023004"/>
    </source>
</evidence>
<dbReference type="Pfam" id="PF12831">
    <property type="entry name" value="FAD_oxidored"/>
    <property type="match status" value="1"/>
</dbReference>
<feature type="chain" id="PRO_5019451319" description="Xanthan lyase" evidence="7">
    <location>
        <begin position="29"/>
        <end position="634"/>
    </location>
</feature>
<keyword evidence="1" id="KW-0004">4Fe-4S</keyword>
<feature type="compositionally biased region" description="Acidic residues" evidence="6">
    <location>
        <begin position="72"/>
        <end position="84"/>
    </location>
</feature>
<evidence type="ECO:0000256" key="1">
    <source>
        <dbReference type="ARBA" id="ARBA00022485"/>
    </source>
</evidence>
<dbReference type="InterPro" id="IPR036188">
    <property type="entry name" value="FAD/NAD-bd_sf"/>
</dbReference>
<dbReference type="PANTHER" id="PTHR43498:SF1">
    <property type="entry name" value="COB--COM HETERODISULFIDE REDUCTASE IRON-SULFUR SUBUNIT A"/>
    <property type="match status" value="1"/>
</dbReference>
<dbReference type="PANTHER" id="PTHR43498">
    <property type="entry name" value="FERREDOXIN:COB-COM HETERODISULFIDE REDUCTASE SUBUNIT A"/>
    <property type="match status" value="1"/>
</dbReference>
<name>A0A428UC57_9HYPO</name>
<feature type="compositionally biased region" description="Pro residues" evidence="6">
    <location>
        <begin position="37"/>
        <end position="71"/>
    </location>
</feature>
<dbReference type="InterPro" id="IPR039650">
    <property type="entry name" value="HdrA-like"/>
</dbReference>
<keyword evidence="9" id="KW-1185">Reference proteome</keyword>
<evidence type="ECO:0000313" key="9">
    <source>
        <dbReference type="Proteomes" id="UP000288429"/>
    </source>
</evidence>
<feature type="signal peptide" evidence="7">
    <location>
        <begin position="1"/>
        <end position="28"/>
    </location>
</feature>
<proteinExistence type="predicted"/>
<evidence type="ECO:0000256" key="3">
    <source>
        <dbReference type="ARBA" id="ARBA00023002"/>
    </source>
</evidence>
<gene>
    <name evidence="8" type="ORF">CDV31_006617</name>
</gene>
<dbReference type="Proteomes" id="UP000288429">
    <property type="component" value="Unassembled WGS sequence"/>
</dbReference>
<keyword evidence="3" id="KW-0560">Oxidoreductase</keyword>
<dbReference type="AlphaFoldDB" id="A0A428UC57"/>
<protein>
    <recommendedName>
        <fullName evidence="10">Xanthan lyase</fullName>
    </recommendedName>
</protein>
<accession>A0A428UC57</accession>
<feature type="region of interest" description="Disordered" evidence="6">
    <location>
        <begin position="34"/>
        <end position="97"/>
    </location>
</feature>
<reference evidence="8 9" key="1">
    <citation type="submission" date="2017-06" db="EMBL/GenBank/DDBJ databases">
        <title>Cmopartive genomic analysis of Ambrosia Fusariam Clade fungi.</title>
        <authorList>
            <person name="Stajich J.E."/>
            <person name="Carrillo J."/>
            <person name="Kijimoto T."/>
            <person name="Eskalen A."/>
            <person name="O'Donnell K."/>
            <person name="Kasson M."/>
        </authorList>
    </citation>
    <scope>NUCLEOTIDE SEQUENCE [LARGE SCALE GENOMIC DNA]</scope>
    <source>
        <strain evidence="8 9">NRRL 20438</strain>
    </source>
</reference>
<dbReference type="EMBL" id="NIZV01000076">
    <property type="protein sequence ID" value="RSM11743.1"/>
    <property type="molecule type" value="Genomic_DNA"/>
</dbReference>
<organism evidence="8 9">
    <name type="scientific">Fusarium ambrosium</name>
    <dbReference type="NCBI Taxonomy" id="131363"/>
    <lineage>
        <taxon>Eukaryota</taxon>
        <taxon>Fungi</taxon>
        <taxon>Dikarya</taxon>
        <taxon>Ascomycota</taxon>
        <taxon>Pezizomycotina</taxon>
        <taxon>Sordariomycetes</taxon>
        <taxon>Hypocreomycetidae</taxon>
        <taxon>Hypocreales</taxon>
        <taxon>Nectriaceae</taxon>
        <taxon>Fusarium</taxon>
        <taxon>Fusarium solani species complex</taxon>
    </lineage>
</organism>
<evidence type="ECO:0000256" key="5">
    <source>
        <dbReference type="ARBA" id="ARBA00023014"/>
    </source>
</evidence>
<dbReference type="SUPFAM" id="SSF51905">
    <property type="entry name" value="FAD/NAD(P)-binding domain"/>
    <property type="match status" value="1"/>
</dbReference>
<evidence type="ECO:0000256" key="7">
    <source>
        <dbReference type="SAM" id="SignalP"/>
    </source>
</evidence>
<sequence length="634" mass="69695">MWTSSRNTIFNFLFTLCVVSSFIIIVSSAPAERRAPAPAPVPAPEAAPEAAPEPIPNPIPAPEPIPSPEAAPEPEPEAEPEPEPAPEPAPKPAAKPAVNTPKTYSYDVVIYGNTVAALAAAIQTLRMKKTVAIVCPGSTIGGLTASGLGWTDAKDGRSIGGIAREFYSKVYNHYLKAGAWKYETRDNYIGRRIGAQPGPAIDTGKKVQWTFEPKVAEYVWEQWVKDGKILIYRNQQIDRSPKSVTYKGTNIASFKTVDGTTFAGKMFIDAGYEGDLMESAGIPFRTGRESRTDYNEGAAGVYVNSKNTLTNIDPYNKKGDPDSGLISGIQRVIKDPVAVSGEGDPYRLQSYNYRLALTKMPDNKIDFIKPAGYNETDYEILFRYIEGGYKGPFFTSQLMPNLKTDSNAQGQVSTDLIGGNFDDDSNYALDSYAQRAATVKKHKLWTQGFLWTLANHPRIPESIRNAYSAWGLAKDEFVKNGNWPYEMYIREARRMHGAYTMAQSNVQKPVAFEDDSIIGMGSYFLDVHTVERVLVDGKIYDEGWVHITTSRPFPIPLNSIITNSSIATNFLNPVTMSATHIAYSAIRMEPCYMVMGQSAATAAVLAIEQGVSIQDVDRAKLTARLNADKQVLTL</sequence>
<keyword evidence="5" id="KW-0411">Iron-sulfur</keyword>